<proteinExistence type="predicted"/>
<evidence type="ECO:0000313" key="2">
    <source>
        <dbReference type="Proteomes" id="UP000325313"/>
    </source>
</evidence>
<dbReference type="AlphaFoldDB" id="A0A5B0S862"/>
<name>A0A5B0S862_PUCGR</name>
<dbReference type="Proteomes" id="UP000325313">
    <property type="component" value="Unassembled WGS sequence"/>
</dbReference>
<comment type="caution">
    <text evidence="1">The sequence shown here is derived from an EMBL/GenBank/DDBJ whole genome shotgun (WGS) entry which is preliminary data.</text>
</comment>
<gene>
    <name evidence="1" type="ORF">PGTUg99_026494</name>
</gene>
<sequence length="70" mass="7940">MVKRNRCCAMDYKTSARRTNVPVSRVFVKPQTKRRNVVQLAASFDVNRSFSVGAFGGTSFALRLRFVRLA</sequence>
<reference evidence="1 2" key="1">
    <citation type="submission" date="2019-05" db="EMBL/GenBank/DDBJ databases">
        <title>Emergence of the Ug99 lineage of the wheat stem rust pathogen through somatic hybridization.</title>
        <authorList>
            <person name="Li F."/>
            <person name="Upadhyaya N.M."/>
            <person name="Sperschneider J."/>
            <person name="Matny O."/>
            <person name="Nguyen-Phuc H."/>
            <person name="Mago R."/>
            <person name="Raley C."/>
            <person name="Miller M.E."/>
            <person name="Silverstein K.A.T."/>
            <person name="Henningsen E."/>
            <person name="Hirsch C.D."/>
            <person name="Visser B."/>
            <person name="Pretorius Z.A."/>
            <person name="Steffenson B.J."/>
            <person name="Schwessinger B."/>
            <person name="Dodds P.N."/>
            <person name="Figueroa M."/>
        </authorList>
    </citation>
    <scope>NUCLEOTIDE SEQUENCE [LARGE SCALE GENOMIC DNA]</scope>
    <source>
        <strain evidence="1 2">Ug99</strain>
    </source>
</reference>
<protein>
    <submittedName>
        <fullName evidence="1">Uncharacterized protein</fullName>
    </submittedName>
</protein>
<evidence type="ECO:0000313" key="1">
    <source>
        <dbReference type="EMBL" id="KAA1134100.1"/>
    </source>
</evidence>
<organism evidence="1 2">
    <name type="scientific">Puccinia graminis f. sp. tritici</name>
    <dbReference type="NCBI Taxonomy" id="56615"/>
    <lineage>
        <taxon>Eukaryota</taxon>
        <taxon>Fungi</taxon>
        <taxon>Dikarya</taxon>
        <taxon>Basidiomycota</taxon>
        <taxon>Pucciniomycotina</taxon>
        <taxon>Pucciniomycetes</taxon>
        <taxon>Pucciniales</taxon>
        <taxon>Pucciniaceae</taxon>
        <taxon>Puccinia</taxon>
    </lineage>
</organism>
<accession>A0A5B0S862</accession>
<dbReference type="EMBL" id="VDEP01000069">
    <property type="protein sequence ID" value="KAA1134100.1"/>
    <property type="molecule type" value="Genomic_DNA"/>
</dbReference>